<feature type="domain" description="PH" evidence="2">
    <location>
        <begin position="361"/>
        <end position="478"/>
    </location>
</feature>
<keyword evidence="5" id="KW-1185">Reference proteome</keyword>
<dbReference type="Gene3D" id="1.20.900.10">
    <property type="entry name" value="Dbl homology (DH) domain"/>
    <property type="match status" value="1"/>
</dbReference>
<dbReference type="InterPro" id="IPR000219">
    <property type="entry name" value="DH_dom"/>
</dbReference>
<evidence type="ECO:0000259" key="2">
    <source>
        <dbReference type="PROSITE" id="PS50003"/>
    </source>
</evidence>
<feature type="compositionally biased region" description="Basic residues" evidence="1">
    <location>
        <begin position="20"/>
        <end position="41"/>
    </location>
</feature>
<dbReference type="GO" id="GO:0005737">
    <property type="term" value="C:cytoplasm"/>
    <property type="evidence" value="ECO:0007669"/>
    <property type="project" value="TreeGrafter"/>
</dbReference>
<dbReference type="SMART" id="SM00233">
    <property type="entry name" value="PH"/>
    <property type="match status" value="1"/>
</dbReference>
<name>A0A068SHL0_9FUNG</name>
<evidence type="ECO:0000313" key="4">
    <source>
        <dbReference type="EMBL" id="CDH61515.1"/>
    </source>
</evidence>
<dbReference type="Proteomes" id="UP000027586">
    <property type="component" value="Unassembled WGS sequence"/>
</dbReference>
<comment type="caution">
    <text evidence="4">The sequence shown here is derived from an EMBL/GenBank/DDBJ whole genome shotgun (WGS) entry which is preliminary data.</text>
</comment>
<reference evidence="4" key="1">
    <citation type="submission" date="2013-08" db="EMBL/GenBank/DDBJ databases">
        <title>Gene expansion shapes genome architecture in the human pathogen Lichtheimia corymbifera: an evolutionary genomics analysis in the ancient terrestrial Mucorales (Mucoromycotina).</title>
        <authorList>
            <person name="Schwartze V.U."/>
            <person name="Winter S."/>
            <person name="Shelest E."/>
            <person name="Marcet-Houben M."/>
            <person name="Horn F."/>
            <person name="Wehner S."/>
            <person name="Hoffmann K."/>
            <person name="Riege K."/>
            <person name="Sammeth M."/>
            <person name="Nowrousian M."/>
            <person name="Valiante V."/>
            <person name="Linde J."/>
            <person name="Jacobsen I.D."/>
            <person name="Marz M."/>
            <person name="Brakhage A.A."/>
            <person name="Gabaldon T."/>
            <person name="Bocker S."/>
            <person name="Voigt K."/>
        </authorList>
    </citation>
    <scope>NUCLEOTIDE SEQUENCE [LARGE SCALE GENOMIC DNA]</scope>
    <source>
        <strain evidence="4">FSU 9682</strain>
    </source>
</reference>
<protein>
    <recommendedName>
        <fullName evidence="6">Dbl homology domain-containing protein</fullName>
    </recommendedName>
</protein>
<dbReference type="InterPro" id="IPR001849">
    <property type="entry name" value="PH_domain"/>
</dbReference>
<feature type="region of interest" description="Disordered" evidence="1">
    <location>
        <begin position="493"/>
        <end position="530"/>
    </location>
</feature>
<proteinExistence type="predicted"/>
<dbReference type="PANTHER" id="PTHR12673">
    <property type="entry name" value="FACIOGENITAL DYSPLASIA PROTEIN"/>
    <property type="match status" value="1"/>
</dbReference>
<dbReference type="PROSITE" id="PS50003">
    <property type="entry name" value="PH_DOMAIN"/>
    <property type="match status" value="1"/>
</dbReference>
<dbReference type="VEuPathDB" id="FungiDB:LCOR_12289.1"/>
<dbReference type="STRING" id="1263082.A0A068SHL0"/>
<dbReference type="CDD" id="cd00821">
    <property type="entry name" value="PH"/>
    <property type="match status" value="1"/>
</dbReference>
<evidence type="ECO:0000256" key="1">
    <source>
        <dbReference type="SAM" id="MobiDB-lite"/>
    </source>
</evidence>
<dbReference type="SMART" id="SM00325">
    <property type="entry name" value="RhoGEF"/>
    <property type="match status" value="1"/>
</dbReference>
<dbReference type="InterPro" id="IPR035899">
    <property type="entry name" value="DBL_dom_sf"/>
</dbReference>
<dbReference type="PROSITE" id="PS50010">
    <property type="entry name" value="DH_2"/>
    <property type="match status" value="1"/>
</dbReference>
<feature type="domain" description="DH" evidence="3">
    <location>
        <begin position="137"/>
        <end position="332"/>
    </location>
</feature>
<dbReference type="OrthoDB" id="660555at2759"/>
<evidence type="ECO:0008006" key="6">
    <source>
        <dbReference type="Google" id="ProtNLM"/>
    </source>
</evidence>
<dbReference type="InterPro" id="IPR055251">
    <property type="entry name" value="SOS1_NGEF_PH"/>
</dbReference>
<feature type="compositionally biased region" description="Polar residues" evidence="1">
    <location>
        <begin position="1"/>
        <end position="10"/>
    </location>
</feature>
<dbReference type="Gene3D" id="2.30.29.30">
    <property type="entry name" value="Pleckstrin-homology domain (PH domain)/Phosphotyrosine-binding domain (PTB)"/>
    <property type="match status" value="1"/>
</dbReference>
<dbReference type="Pfam" id="PF22697">
    <property type="entry name" value="SOS1_NGEF_PH"/>
    <property type="match status" value="1"/>
</dbReference>
<evidence type="ECO:0000313" key="5">
    <source>
        <dbReference type="Proteomes" id="UP000027586"/>
    </source>
</evidence>
<organism evidence="4 5">
    <name type="scientific">Lichtheimia corymbifera JMRC:FSU:9682</name>
    <dbReference type="NCBI Taxonomy" id="1263082"/>
    <lineage>
        <taxon>Eukaryota</taxon>
        <taxon>Fungi</taxon>
        <taxon>Fungi incertae sedis</taxon>
        <taxon>Mucoromycota</taxon>
        <taxon>Mucoromycotina</taxon>
        <taxon>Mucoromycetes</taxon>
        <taxon>Mucorales</taxon>
        <taxon>Lichtheimiaceae</taxon>
        <taxon>Lichtheimia</taxon>
    </lineage>
</organism>
<dbReference type="InterPro" id="IPR051092">
    <property type="entry name" value="FYVE_RhoGEF_PH"/>
</dbReference>
<dbReference type="InterPro" id="IPR011993">
    <property type="entry name" value="PH-like_dom_sf"/>
</dbReference>
<sequence length="530" mass="60133">MNTPSPSYSDSPRTSQTLSSRRRPSTTSRRNHSTKYHHHHQSIVSTSSISSKDSSNYASSRYPSGLTSMTGYTSVEVPSICTSPTTSTATSHYQQQQQQQHTYDAKQLTEDQFDIIDSLDYDDVDDALLDHELVHRNREALVQQLYNSEHAYLESLQLVANIFLNPMRKDAKQTTFSFLGMKKAACTERELRWLFGNFDQILQVQRDILTSLEQRLQIWGPTQIISDVFQNWFQQLNVYKAYLDNYDVAVTTYERLTRYQPFKKFIDSAHKNPTLKGATLLSLLQIPAGSINRYAHLISKLADLTTPMHPDHFGLQACKQRILVLAEEMKPRVDDADNVDQVLMIQRALMGAPFGVKAQRRLVLQGSLCRVVVSSKTVGEEQTYFLFSDLLMFVRPKQESKRTVLQYKGHLQLEQARIRALSPEDAAGHPYCFEITSSLQGVDTLNSTYMGSRTVYVLRTHSQAECDEWVKQLENVVHVLDRESARARQIAASRRLAHHRARAAGDIKRSSSTAASQSSGNSGDSNTSRR</sequence>
<dbReference type="EMBL" id="CBTN010000202">
    <property type="protein sequence ID" value="CDH61515.1"/>
    <property type="molecule type" value="Genomic_DNA"/>
</dbReference>
<dbReference type="AlphaFoldDB" id="A0A068SHL0"/>
<dbReference type="GO" id="GO:0005085">
    <property type="term" value="F:guanyl-nucleotide exchange factor activity"/>
    <property type="evidence" value="ECO:0007669"/>
    <property type="project" value="InterPro"/>
</dbReference>
<accession>A0A068SHL0</accession>
<feature type="compositionally biased region" description="Low complexity" evidence="1">
    <location>
        <begin position="42"/>
        <end position="60"/>
    </location>
</feature>
<gene>
    <name evidence="4" type="ORF">LCOR_12289.1</name>
</gene>
<dbReference type="SUPFAM" id="SSF48065">
    <property type="entry name" value="DBL homology domain (DH-domain)"/>
    <property type="match status" value="1"/>
</dbReference>
<feature type="region of interest" description="Disordered" evidence="1">
    <location>
        <begin position="1"/>
        <end position="65"/>
    </location>
</feature>
<dbReference type="SUPFAM" id="SSF50729">
    <property type="entry name" value="PH domain-like"/>
    <property type="match status" value="1"/>
</dbReference>
<dbReference type="Pfam" id="PF00621">
    <property type="entry name" value="RhoGEF"/>
    <property type="match status" value="1"/>
</dbReference>
<feature type="compositionally biased region" description="Low complexity" evidence="1">
    <location>
        <begin position="510"/>
        <end position="523"/>
    </location>
</feature>
<evidence type="ECO:0000259" key="3">
    <source>
        <dbReference type="PROSITE" id="PS50010"/>
    </source>
</evidence>
<dbReference type="PANTHER" id="PTHR12673:SF159">
    <property type="entry name" value="LD03170P"/>
    <property type="match status" value="1"/>
</dbReference>